<feature type="region of interest" description="Disordered" evidence="1">
    <location>
        <begin position="193"/>
        <end position="246"/>
    </location>
</feature>
<dbReference type="PROSITE" id="PS51257">
    <property type="entry name" value="PROKAR_LIPOPROTEIN"/>
    <property type="match status" value="1"/>
</dbReference>
<feature type="compositionally biased region" description="Low complexity" evidence="1">
    <location>
        <begin position="193"/>
        <end position="244"/>
    </location>
</feature>
<keyword evidence="3" id="KW-1185">Reference proteome</keyword>
<dbReference type="RefSeq" id="WP_223876946.1">
    <property type="nucleotide sequence ID" value="NZ_BJDH01000008.1"/>
</dbReference>
<dbReference type="EMBL" id="JBHSSB010000003">
    <property type="protein sequence ID" value="MFC6293777.1"/>
    <property type="molecule type" value="Genomic_DNA"/>
</dbReference>
<gene>
    <name evidence="2" type="ORF">ACFQH1_00740</name>
</gene>
<evidence type="ECO:0000313" key="3">
    <source>
        <dbReference type="Proteomes" id="UP001596227"/>
    </source>
</evidence>
<evidence type="ECO:0000256" key="1">
    <source>
        <dbReference type="SAM" id="MobiDB-lite"/>
    </source>
</evidence>
<evidence type="ECO:0008006" key="4">
    <source>
        <dbReference type="Google" id="ProtNLM"/>
    </source>
</evidence>
<accession>A0ABW1UET2</accession>
<comment type="caution">
    <text evidence="2">The sequence shown here is derived from an EMBL/GenBank/DDBJ whole genome shotgun (WGS) entry which is preliminary data.</text>
</comment>
<dbReference type="Proteomes" id="UP001596227">
    <property type="component" value="Unassembled WGS sequence"/>
</dbReference>
<proteinExistence type="predicted"/>
<organism evidence="2 3">
    <name type="scientific">Lactiplantibacillus daoliensis</name>
    <dbReference type="NCBI Taxonomy" id="2559916"/>
    <lineage>
        <taxon>Bacteria</taxon>
        <taxon>Bacillati</taxon>
        <taxon>Bacillota</taxon>
        <taxon>Bacilli</taxon>
        <taxon>Lactobacillales</taxon>
        <taxon>Lactobacillaceae</taxon>
        <taxon>Lactiplantibacillus</taxon>
    </lineage>
</organism>
<protein>
    <recommendedName>
        <fullName evidence="4">Lipoprotein</fullName>
    </recommendedName>
</protein>
<name>A0ABW1UET2_9LACO</name>
<evidence type="ECO:0000313" key="2">
    <source>
        <dbReference type="EMBL" id="MFC6293777.1"/>
    </source>
</evidence>
<reference evidence="3" key="1">
    <citation type="journal article" date="2019" name="Int. J. Syst. Evol. Microbiol.">
        <title>The Global Catalogue of Microorganisms (GCM) 10K type strain sequencing project: providing services to taxonomists for standard genome sequencing and annotation.</title>
        <authorList>
            <consortium name="The Broad Institute Genomics Platform"/>
            <consortium name="The Broad Institute Genome Sequencing Center for Infectious Disease"/>
            <person name="Wu L."/>
            <person name="Ma J."/>
        </authorList>
    </citation>
    <scope>NUCLEOTIDE SEQUENCE [LARGE SCALE GENOMIC DNA]</scope>
    <source>
        <strain evidence="3">CCM 8934</strain>
    </source>
</reference>
<sequence length="320" mass="33976">MKQAQRSPLGLIIVMLLGLITLSGCAKFTGGSVDSSSVSTTTSSTAAVLTKADQQISHSKITAAQGTLAAVKHPDTDVKSLATGLDYYQKAADALDKNQLSLAKVAFNTLENYHGTTDASFIQARETLHHQYSAVKLANSYYNTARDDLSVHELTEAKTAIDKLDQLEPIHPVIKKLQKKTLAMKQAIMNYEASQSTSSGSESSTVVSSTSSSDTSSNATSSSTSESSSSGTATSSADSATSSSELTTQDVLKDFQAAAGVTFAKTDQFNIIKQAKTYYEIDVLHDNGQAETDATPTDVYRYYPASGQVTKQNSVTGDFN</sequence>